<evidence type="ECO:0000256" key="2">
    <source>
        <dbReference type="ARBA" id="ARBA00022840"/>
    </source>
</evidence>
<dbReference type="PRINTS" id="PR01590">
    <property type="entry name" value="HTHFIS"/>
</dbReference>
<dbReference type="PANTHER" id="PTHR32071">
    <property type="entry name" value="TRANSCRIPTIONAL REGULATORY PROTEIN"/>
    <property type="match status" value="1"/>
</dbReference>
<dbReference type="InterPro" id="IPR002197">
    <property type="entry name" value="HTH_Fis"/>
</dbReference>
<dbReference type="OrthoDB" id="9761019at2"/>
<dbReference type="PROSITE" id="PS00688">
    <property type="entry name" value="SIGMA54_INTERACT_3"/>
    <property type="match status" value="1"/>
</dbReference>
<dbReference type="InterPro" id="IPR002078">
    <property type="entry name" value="Sigma_54_int"/>
</dbReference>
<dbReference type="Pfam" id="PF02954">
    <property type="entry name" value="HTH_8"/>
    <property type="match status" value="1"/>
</dbReference>
<dbReference type="Gene3D" id="2.60.200.20">
    <property type="match status" value="1"/>
</dbReference>
<evidence type="ECO:0000256" key="4">
    <source>
        <dbReference type="ARBA" id="ARBA00023125"/>
    </source>
</evidence>
<dbReference type="EMBL" id="SJPM01000004">
    <property type="protein sequence ID" value="TWT97499.1"/>
    <property type="molecule type" value="Genomic_DNA"/>
</dbReference>
<evidence type="ECO:0000256" key="5">
    <source>
        <dbReference type="ARBA" id="ARBA00023163"/>
    </source>
</evidence>
<dbReference type="RefSeq" id="WP_146578069.1">
    <property type="nucleotide sequence ID" value="NZ_SJPM01000004.1"/>
</dbReference>
<protein>
    <submittedName>
        <fullName evidence="10">Transcriptional regulatory protein ZraR</fullName>
    </submittedName>
</protein>
<dbReference type="GO" id="GO:0006355">
    <property type="term" value="P:regulation of DNA-templated transcription"/>
    <property type="evidence" value="ECO:0007669"/>
    <property type="project" value="InterPro"/>
</dbReference>
<dbReference type="Gene3D" id="1.10.10.60">
    <property type="entry name" value="Homeodomain-like"/>
    <property type="match status" value="1"/>
</dbReference>
<dbReference type="InterPro" id="IPR058031">
    <property type="entry name" value="AAA_lid_NorR"/>
</dbReference>
<dbReference type="CDD" id="cd00060">
    <property type="entry name" value="FHA"/>
    <property type="match status" value="1"/>
</dbReference>
<dbReference type="SUPFAM" id="SSF49879">
    <property type="entry name" value="SMAD/FHA domain"/>
    <property type="match status" value="1"/>
</dbReference>
<name>A0A5C6AD08_9BACT</name>
<feature type="region of interest" description="Disordered" evidence="7">
    <location>
        <begin position="152"/>
        <end position="176"/>
    </location>
</feature>
<evidence type="ECO:0000313" key="11">
    <source>
        <dbReference type="Proteomes" id="UP000316213"/>
    </source>
</evidence>
<dbReference type="Gene3D" id="1.10.8.60">
    <property type="match status" value="1"/>
</dbReference>
<dbReference type="PROSITE" id="PS50006">
    <property type="entry name" value="FHA_DOMAIN"/>
    <property type="match status" value="1"/>
</dbReference>
<dbReference type="InterPro" id="IPR025944">
    <property type="entry name" value="Sigma_54_int_dom_CS"/>
</dbReference>
<dbReference type="GO" id="GO:0043565">
    <property type="term" value="F:sequence-specific DNA binding"/>
    <property type="evidence" value="ECO:0007669"/>
    <property type="project" value="InterPro"/>
</dbReference>
<keyword evidence="5" id="KW-0804">Transcription</keyword>
<dbReference type="InterPro" id="IPR003593">
    <property type="entry name" value="AAA+_ATPase"/>
</dbReference>
<dbReference type="GO" id="GO:0005524">
    <property type="term" value="F:ATP binding"/>
    <property type="evidence" value="ECO:0007669"/>
    <property type="project" value="UniProtKB-KW"/>
</dbReference>
<dbReference type="PANTHER" id="PTHR32071:SF57">
    <property type="entry name" value="C4-DICARBOXYLATE TRANSPORT TRANSCRIPTIONAL REGULATORY PROTEIN DCTD"/>
    <property type="match status" value="1"/>
</dbReference>
<dbReference type="Pfam" id="PF00158">
    <property type="entry name" value="Sigma54_activat"/>
    <property type="match status" value="1"/>
</dbReference>
<keyword evidence="2" id="KW-0067">ATP-binding</keyword>
<evidence type="ECO:0000259" key="8">
    <source>
        <dbReference type="PROSITE" id="PS50006"/>
    </source>
</evidence>
<keyword evidence="1" id="KW-0547">Nucleotide-binding</keyword>
<dbReference type="Pfam" id="PF25601">
    <property type="entry name" value="AAA_lid_14"/>
    <property type="match status" value="1"/>
</dbReference>
<dbReference type="InterPro" id="IPR008984">
    <property type="entry name" value="SMAD_FHA_dom_sf"/>
</dbReference>
<dbReference type="InterPro" id="IPR025943">
    <property type="entry name" value="Sigma_54_int_dom_ATP-bd_2"/>
</dbReference>
<dbReference type="InterPro" id="IPR000253">
    <property type="entry name" value="FHA_dom"/>
</dbReference>
<evidence type="ECO:0000256" key="1">
    <source>
        <dbReference type="ARBA" id="ARBA00022741"/>
    </source>
</evidence>
<dbReference type="SUPFAM" id="SSF46689">
    <property type="entry name" value="Homeodomain-like"/>
    <property type="match status" value="1"/>
</dbReference>
<keyword evidence="6" id="KW-0694">RNA-binding</keyword>
<dbReference type="FunFam" id="3.40.50.300:FF:000006">
    <property type="entry name" value="DNA-binding transcriptional regulator NtrC"/>
    <property type="match status" value="1"/>
</dbReference>
<dbReference type="AlphaFoldDB" id="A0A5C6AD08"/>
<dbReference type="Gene3D" id="3.40.50.300">
    <property type="entry name" value="P-loop containing nucleotide triphosphate hydrolases"/>
    <property type="match status" value="1"/>
</dbReference>
<dbReference type="InterPro" id="IPR009057">
    <property type="entry name" value="Homeodomain-like_sf"/>
</dbReference>
<evidence type="ECO:0000256" key="3">
    <source>
        <dbReference type="ARBA" id="ARBA00023015"/>
    </source>
</evidence>
<feature type="domain" description="Sigma-54 factor interaction" evidence="9">
    <location>
        <begin position="370"/>
        <end position="599"/>
    </location>
</feature>
<proteinExistence type="predicted"/>
<evidence type="ECO:0000256" key="6">
    <source>
        <dbReference type="PROSITE-ProRule" id="PRU00182"/>
    </source>
</evidence>
<dbReference type="PROSITE" id="PS50889">
    <property type="entry name" value="S4"/>
    <property type="match status" value="1"/>
</dbReference>
<accession>A0A5C6AD08</accession>
<sequence length="688" mass="75603">MAAPPDLHAYLVLHRGSRWTDVYRLSPADEVVMGRASTNQIILRSGRASRRHARVFWGHGQTPGWWVEDLASRNGVQLNGQKIDSPQTLSEGDRLEIAGFELRFTRDLANGELNSAESPVDSWQDGVTEGDLSQILESSECLDIVSRSSGDLTLKRPKRSPYDRSRAGDPIPPRAGTDRALLQMAFAMGRAESPDEAAERLLETISEQIPAAEIGLYFDVPAERGSGARLPPPRRVHQRPGHRYRRPPETLLEQAFAPNASSILARNVLGDATLATENTQGEIDVESIILVPLINTESTPHRTSGLIHVTTAADDPSLTDEELSLVVTASEIFGEAIRSLQSQANLRQDLLQTQQTVKRLRAQLTGRSAILGRSDAIREIQRQIVQVAGSGAAVLLRGESGVGKELVASAIHHASPRADQPMVCLNCAALSKDLLESELFGHEQGAFTGATMQKKGKFEAASGGTLMLDEIGEMNLDLQAKLLRVLEGHPFERVGGHESVKVDVRVIAATHRDLQAMVQAGEFRQDLFYRLHVIEIVVPPLRQRGRDIVLLAEHFVKTLSKSMGRRELVLSRAAIEKLMSYPWPGNVRELRNVIERAVVMTPHRDDERPTIDADDLLLAPTRIAGNLPSIDHDPVNSNRASISLAELERQHIVGVLKQTGGNKSQASTILGIERSTLDRKLKRYAKGD</sequence>
<feature type="domain" description="FHA" evidence="8">
    <location>
        <begin position="31"/>
        <end position="83"/>
    </location>
</feature>
<dbReference type="SUPFAM" id="SSF52540">
    <property type="entry name" value="P-loop containing nucleoside triphosphate hydrolases"/>
    <property type="match status" value="1"/>
</dbReference>
<dbReference type="InterPro" id="IPR027417">
    <property type="entry name" value="P-loop_NTPase"/>
</dbReference>
<evidence type="ECO:0000256" key="7">
    <source>
        <dbReference type="SAM" id="MobiDB-lite"/>
    </source>
</evidence>
<dbReference type="PROSITE" id="PS00675">
    <property type="entry name" value="SIGMA54_INTERACT_1"/>
    <property type="match status" value="1"/>
</dbReference>
<keyword evidence="4" id="KW-0238">DNA-binding</keyword>
<reference evidence="10 11" key="1">
    <citation type="submission" date="2019-02" db="EMBL/GenBank/DDBJ databases">
        <title>Deep-cultivation of Planctomycetes and their phenomic and genomic characterization uncovers novel biology.</title>
        <authorList>
            <person name="Wiegand S."/>
            <person name="Jogler M."/>
            <person name="Boedeker C."/>
            <person name="Pinto D."/>
            <person name="Vollmers J."/>
            <person name="Rivas-Marin E."/>
            <person name="Kohn T."/>
            <person name="Peeters S.H."/>
            <person name="Heuer A."/>
            <person name="Rast P."/>
            <person name="Oberbeckmann S."/>
            <person name="Bunk B."/>
            <person name="Jeske O."/>
            <person name="Meyerdierks A."/>
            <person name="Storesund J.E."/>
            <person name="Kallscheuer N."/>
            <person name="Luecker S."/>
            <person name="Lage O.M."/>
            <person name="Pohl T."/>
            <person name="Merkel B.J."/>
            <person name="Hornburger P."/>
            <person name="Mueller R.-W."/>
            <person name="Bruemmer F."/>
            <person name="Labrenz M."/>
            <person name="Spormann A.M."/>
            <person name="Op Den Camp H."/>
            <person name="Overmann J."/>
            <person name="Amann R."/>
            <person name="Jetten M.S.M."/>
            <person name="Mascher T."/>
            <person name="Medema M.H."/>
            <person name="Devos D.P."/>
            <person name="Kaster A.-K."/>
            <person name="Ovreas L."/>
            <person name="Rohde M."/>
            <person name="Galperin M.Y."/>
            <person name="Jogler C."/>
        </authorList>
    </citation>
    <scope>NUCLEOTIDE SEQUENCE [LARGE SCALE GENOMIC DNA]</scope>
    <source>
        <strain evidence="10 11">Pla100</strain>
    </source>
</reference>
<evidence type="ECO:0000313" key="10">
    <source>
        <dbReference type="EMBL" id="TWT97499.1"/>
    </source>
</evidence>
<dbReference type="InterPro" id="IPR025662">
    <property type="entry name" value="Sigma_54_int_dom_ATP-bd_1"/>
</dbReference>
<dbReference type="PROSITE" id="PS50045">
    <property type="entry name" value="SIGMA54_INTERACT_4"/>
    <property type="match status" value="1"/>
</dbReference>
<dbReference type="SMART" id="SM00240">
    <property type="entry name" value="FHA"/>
    <property type="match status" value="1"/>
</dbReference>
<organism evidence="10 11">
    <name type="scientific">Neorhodopirellula pilleata</name>
    <dbReference type="NCBI Taxonomy" id="2714738"/>
    <lineage>
        <taxon>Bacteria</taxon>
        <taxon>Pseudomonadati</taxon>
        <taxon>Planctomycetota</taxon>
        <taxon>Planctomycetia</taxon>
        <taxon>Pirellulales</taxon>
        <taxon>Pirellulaceae</taxon>
        <taxon>Neorhodopirellula</taxon>
    </lineage>
</organism>
<gene>
    <name evidence="10" type="primary">zraR_5</name>
    <name evidence="10" type="ORF">Pla100_26530</name>
</gene>
<dbReference type="PROSITE" id="PS00676">
    <property type="entry name" value="SIGMA54_INTERACT_2"/>
    <property type="match status" value="1"/>
</dbReference>
<evidence type="ECO:0000259" key="9">
    <source>
        <dbReference type="PROSITE" id="PS50045"/>
    </source>
</evidence>
<dbReference type="Proteomes" id="UP000316213">
    <property type="component" value="Unassembled WGS sequence"/>
</dbReference>
<dbReference type="CDD" id="cd00009">
    <property type="entry name" value="AAA"/>
    <property type="match status" value="1"/>
</dbReference>
<dbReference type="GO" id="GO:0003723">
    <property type="term" value="F:RNA binding"/>
    <property type="evidence" value="ECO:0007669"/>
    <property type="project" value="UniProtKB-KW"/>
</dbReference>
<keyword evidence="3" id="KW-0805">Transcription regulation</keyword>
<comment type="caution">
    <text evidence="10">The sequence shown here is derived from an EMBL/GenBank/DDBJ whole genome shotgun (WGS) entry which is preliminary data.</text>
</comment>
<keyword evidence="11" id="KW-1185">Reference proteome</keyword>
<dbReference type="Pfam" id="PF00498">
    <property type="entry name" value="FHA"/>
    <property type="match status" value="1"/>
</dbReference>
<dbReference type="SMART" id="SM00382">
    <property type="entry name" value="AAA"/>
    <property type="match status" value="1"/>
</dbReference>